<evidence type="ECO:0000313" key="2">
    <source>
        <dbReference type="EMBL" id="MBL0888831.1"/>
    </source>
</evidence>
<sequence length="281" mass="31052">MTVTQEPVGTLVRRWRERRRRSQLDVSIAADLSARHLSFIETGRAHPSRAMIERLCEELEVPLRERNRLYLAAGFAPVYAERALDDLGMARAAVQAVLTGHEPNPAMAVNVRWDLLAANRAMRSFLGDVDASVLTEPVNVLRVMLHPRGMAGRVRNYGPWRAGLLRRVRRQLERTAAAGLADLLEEVRSYPQPPERAGAAGAVPDNDLVVPTVMATEHGDLSLHHALTVFGAARDVTLDEIAIETFFPADERSAGLLRALADAGGRERSNRPELRTVVPTE</sequence>
<dbReference type="InterPro" id="IPR010982">
    <property type="entry name" value="Lambda_DNA-bd_dom_sf"/>
</dbReference>
<dbReference type="Pfam" id="PF17765">
    <property type="entry name" value="MLTR_LBD"/>
    <property type="match status" value="1"/>
</dbReference>
<accession>A0ABS1LRB5</accession>
<evidence type="ECO:0000313" key="3">
    <source>
        <dbReference type="Proteomes" id="UP000675409"/>
    </source>
</evidence>
<organism evidence="2 3">
    <name type="scientific">Myceligenerans indicum</name>
    <dbReference type="NCBI Taxonomy" id="2593663"/>
    <lineage>
        <taxon>Bacteria</taxon>
        <taxon>Bacillati</taxon>
        <taxon>Actinomycetota</taxon>
        <taxon>Actinomycetes</taxon>
        <taxon>Micrococcales</taxon>
        <taxon>Promicromonosporaceae</taxon>
        <taxon>Myceligenerans</taxon>
    </lineage>
</organism>
<keyword evidence="3" id="KW-1185">Reference proteome</keyword>
<protein>
    <submittedName>
        <fullName evidence="2">Helix-turn-helix transcriptional regulator</fullName>
    </submittedName>
</protein>
<dbReference type="SMART" id="SM00530">
    <property type="entry name" value="HTH_XRE"/>
    <property type="match status" value="1"/>
</dbReference>
<dbReference type="Gene3D" id="3.30.450.180">
    <property type="match status" value="1"/>
</dbReference>
<dbReference type="PROSITE" id="PS50943">
    <property type="entry name" value="HTH_CROC1"/>
    <property type="match status" value="1"/>
</dbReference>
<reference evidence="2 3" key="1">
    <citation type="journal article" date="2021" name="Arch. Microbiol.">
        <title>Myceligenerans indicum sp. nov., an actinobacterium isolated from mangrove sediment of Sundarbans, India.</title>
        <authorList>
            <person name="Asha K."/>
            <person name="Bhadury P."/>
        </authorList>
    </citation>
    <scope>NUCLEOTIDE SEQUENCE [LARGE SCALE GENOMIC DNA]</scope>
    <source>
        <strain evidence="2 3">I2</strain>
    </source>
</reference>
<dbReference type="Gene3D" id="1.10.260.40">
    <property type="entry name" value="lambda repressor-like DNA-binding domains"/>
    <property type="match status" value="1"/>
</dbReference>
<dbReference type="InterPro" id="IPR001387">
    <property type="entry name" value="Cro/C1-type_HTH"/>
</dbReference>
<comment type="caution">
    <text evidence="2">The sequence shown here is derived from an EMBL/GenBank/DDBJ whole genome shotgun (WGS) entry which is preliminary data.</text>
</comment>
<dbReference type="PANTHER" id="PTHR35010:SF4">
    <property type="entry name" value="BLL5781 PROTEIN"/>
    <property type="match status" value="1"/>
</dbReference>
<dbReference type="CDD" id="cd00093">
    <property type="entry name" value="HTH_XRE"/>
    <property type="match status" value="1"/>
</dbReference>
<dbReference type="EMBL" id="JABBYC010000089">
    <property type="protein sequence ID" value="MBL0888831.1"/>
    <property type="molecule type" value="Genomic_DNA"/>
</dbReference>
<dbReference type="RefSeq" id="WP_201851350.1">
    <property type="nucleotide sequence ID" value="NZ_JABBYC010000089.1"/>
</dbReference>
<dbReference type="SUPFAM" id="SSF47413">
    <property type="entry name" value="lambda repressor-like DNA-binding domains"/>
    <property type="match status" value="1"/>
</dbReference>
<name>A0ABS1LRB5_9MICO</name>
<dbReference type="Proteomes" id="UP000675409">
    <property type="component" value="Unassembled WGS sequence"/>
</dbReference>
<dbReference type="Pfam" id="PF13560">
    <property type="entry name" value="HTH_31"/>
    <property type="match status" value="1"/>
</dbReference>
<dbReference type="InterPro" id="IPR041413">
    <property type="entry name" value="MLTR_LBD"/>
</dbReference>
<evidence type="ECO:0000259" key="1">
    <source>
        <dbReference type="PROSITE" id="PS50943"/>
    </source>
</evidence>
<feature type="domain" description="HTH cro/C1-type" evidence="1">
    <location>
        <begin position="12"/>
        <end position="66"/>
    </location>
</feature>
<proteinExistence type="predicted"/>
<dbReference type="PANTHER" id="PTHR35010">
    <property type="entry name" value="BLL4672 PROTEIN-RELATED"/>
    <property type="match status" value="1"/>
</dbReference>
<gene>
    <name evidence="2" type="ORF">HGK34_21565</name>
</gene>